<gene>
    <name evidence="1" type="ORF">SK128_023438</name>
</gene>
<organism evidence="1 2">
    <name type="scientific">Halocaridina rubra</name>
    <name type="common">Hawaiian red shrimp</name>
    <dbReference type="NCBI Taxonomy" id="373956"/>
    <lineage>
        <taxon>Eukaryota</taxon>
        <taxon>Metazoa</taxon>
        <taxon>Ecdysozoa</taxon>
        <taxon>Arthropoda</taxon>
        <taxon>Crustacea</taxon>
        <taxon>Multicrustacea</taxon>
        <taxon>Malacostraca</taxon>
        <taxon>Eumalacostraca</taxon>
        <taxon>Eucarida</taxon>
        <taxon>Decapoda</taxon>
        <taxon>Pleocyemata</taxon>
        <taxon>Caridea</taxon>
        <taxon>Atyoidea</taxon>
        <taxon>Atyidae</taxon>
        <taxon>Halocaridina</taxon>
    </lineage>
</organism>
<evidence type="ECO:0000313" key="1">
    <source>
        <dbReference type="EMBL" id="KAK7075508.1"/>
    </source>
</evidence>
<keyword evidence="2" id="KW-1185">Reference proteome</keyword>
<dbReference type="EMBL" id="JAXCGZ010010518">
    <property type="protein sequence ID" value="KAK7075508.1"/>
    <property type="molecule type" value="Genomic_DNA"/>
</dbReference>
<dbReference type="Proteomes" id="UP001381693">
    <property type="component" value="Unassembled WGS sequence"/>
</dbReference>
<evidence type="ECO:0000313" key="2">
    <source>
        <dbReference type="Proteomes" id="UP001381693"/>
    </source>
</evidence>
<sequence>TQEQFTRRMGEMEEGCVHGRKGCSHKKLKRGEQGSIHMESRKECITVRGLKSEFTWKVGEMEEGCVHREGGSGGTRSLMKAK</sequence>
<proteinExistence type="predicted"/>
<name>A0AAN8X7N9_HALRR</name>
<protein>
    <submittedName>
        <fullName evidence="1">Uncharacterized protein</fullName>
    </submittedName>
</protein>
<comment type="caution">
    <text evidence="1">The sequence shown here is derived from an EMBL/GenBank/DDBJ whole genome shotgun (WGS) entry which is preliminary data.</text>
</comment>
<feature type="non-terminal residue" evidence="1">
    <location>
        <position position="1"/>
    </location>
</feature>
<accession>A0AAN8X7N9</accession>
<reference evidence="1 2" key="1">
    <citation type="submission" date="2023-11" db="EMBL/GenBank/DDBJ databases">
        <title>Halocaridina rubra genome assembly.</title>
        <authorList>
            <person name="Smith C."/>
        </authorList>
    </citation>
    <scope>NUCLEOTIDE SEQUENCE [LARGE SCALE GENOMIC DNA]</scope>
    <source>
        <strain evidence="1">EP-1</strain>
        <tissue evidence="1">Whole</tissue>
    </source>
</reference>
<dbReference type="AlphaFoldDB" id="A0AAN8X7N9"/>